<keyword evidence="2" id="KW-0067">ATP-binding</keyword>
<dbReference type="InterPro" id="IPR027417">
    <property type="entry name" value="P-loop_NTPase"/>
</dbReference>
<dbReference type="Pfam" id="PF09369">
    <property type="entry name" value="MZB"/>
    <property type="match status" value="1"/>
</dbReference>
<dbReference type="CDD" id="cd17923">
    <property type="entry name" value="DEXHc_Hrq1-like"/>
    <property type="match status" value="1"/>
</dbReference>
<dbReference type="PROSITE" id="PS51194">
    <property type="entry name" value="HELICASE_CTER"/>
    <property type="match status" value="1"/>
</dbReference>
<dbReference type="InterPro" id="IPR018973">
    <property type="entry name" value="MZB"/>
</dbReference>
<dbReference type="PANTHER" id="PTHR47957:SF3">
    <property type="entry name" value="ATP-DEPENDENT HELICASE HRQ1"/>
    <property type="match status" value="1"/>
</dbReference>
<evidence type="ECO:0000256" key="1">
    <source>
        <dbReference type="ARBA" id="ARBA00022741"/>
    </source>
</evidence>
<evidence type="ECO:0000259" key="4">
    <source>
        <dbReference type="PROSITE" id="PS51194"/>
    </source>
</evidence>
<proteinExistence type="predicted"/>
<dbReference type="GO" id="GO:0003676">
    <property type="term" value="F:nucleic acid binding"/>
    <property type="evidence" value="ECO:0007669"/>
    <property type="project" value="InterPro"/>
</dbReference>
<name>A0A101KRD0_RHILI</name>
<evidence type="ECO:0000259" key="3">
    <source>
        <dbReference type="PROSITE" id="PS51192"/>
    </source>
</evidence>
<dbReference type="Proteomes" id="UP000053176">
    <property type="component" value="Unassembled WGS sequence"/>
</dbReference>
<comment type="caution">
    <text evidence="5">The sequence shown here is derived from an EMBL/GenBank/DDBJ whole genome shotgun (WGS) entry which is preliminary data.</text>
</comment>
<dbReference type="Gene3D" id="3.40.50.300">
    <property type="entry name" value="P-loop containing nucleotide triphosphate hydrolases"/>
    <property type="match status" value="2"/>
</dbReference>
<dbReference type="EMBL" id="LPWA01000115">
    <property type="protein sequence ID" value="KUM25644.1"/>
    <property type="molecule type" value="Genomic_DNA"/>
</dbReference>
<evidence type="ECO:0000313" key="6">
    <source>
        <dbReference type="Proteomes" id="UP000053176"/>
    </source>
</evidence>
<keyword evidence="1" id="KW-0547">Nucleotide-binding</keyword>
<protein>
    <recommendedName>
        <fullName evidence="7">DEAD/DEAH box helicase</fullName>
    </recommendedName>
</protein>
<feature type="domain" description="Helicase ATP-binding" evidence="3">
    <location>
        <begin position="94"/>
        <end position="272"/>
    </location>
</feature>
<organism evidence="5 6">
    <name type="scientific">Rhizobium loti</name>
    <name type="common">Mesorhizobium loti</name>
    <dbReference type="NCBI Taxonomy" id="381"/>
    <lineage>
        <taxon>Bacteria</taxon>
        <taxon>Pseudomonadati</taxon>
        <taxon>Pseudomonadota</taxon>
        <taxon>Alphaproteobacteria</taxon>
        <taxon>Hyphomicrobiales</taxon>
        <taxon>Phyllobacteriaceae</taxon>
        <taxon>Mesorhizobium</taxon>
    </lineage>
</organism>
<gene>
    <name evidence="5" type="ORF">AU467_25340</name>
</gene>
<dbReference type="PROSITE" id="PS51192">
    <property type="entry name" value="HELICASE_ATP_BIND_1"/>
    <property type="match status" value="1"/>
</dbReference>
<dbReference type="Pfam" id="PF00271">
    <property type="entry name" value="Helicase_C"/>
    <property type="match status" value="1"/>
</dbReference>
<evidence type="ECO:0008006" key="7">
    <source>
        <dbReference type="Google" id="ProtNLM"/>
    </source>
</evidence>
<evidence type="ECO:0000256" key="2">
    <source>
        <dbReference type="ARBA" id="ARBA00022840"/>
    </source>
</evidence>
<dbReference type="OrthoDB" id="9815222at2"/>
<dbReference type="SMART" id="SM00490">
    <property type="entry name" value="HELICc"/>
    <property type="match status" value="1"/>
</dbReference>
<dbReference type="InterPro" id="IPR014001">
    <property type="entry name" value="Helicase_ATP-bd"/>
</dbReference>
<dbReference type="SMART" id="SM00487">
    <property type="entry name" value="DEXDc"/>
    <property type="match status" value="1"/>
</dbReference>
<dbReference type="GO" id="GO:0036297">
    <property type="term" value="P:interstrand cross-link repair"/>
    <property type="evidence" value="ECO:0007669"/>
    <property type="project" value="TreeGrafter"/>
</dbReference>
<dbReference type="InterPro" id="IPR011545">
    <property type="entry name" value="DEAD/DEAH_box_helicase_dom"/>
</dbReference>
<reference evidence="5 6" key="1">
    <citation type="submission" date="2015-12" db="EMBL/GenBank/DDBJ databases">
        <title>Draft genome sequence of Mesorhizobium sp. UFLA 01-765, a multitolerant efficient symbiont and plant-growth promoting strain isolated from Zn-mining soil using Leucaena leucocephala as a trap plant.</title>
        <authorList>
            <person name="Rangel W.M."/>
            <person name="Thijs S."/>
            <person name="Longatti S.M."/>
            <person name="Moreira F.M."/>
            <person name="Weyens N."/>
            <person name="Vangronsveld J."/>
            <person name="Van Hamme J.D."/>
            <person name="Bottos E.M."/>
            <person name="Rineau F."/>
        </authorList>
    </citation>
    <scope>NUCLEOTIDE SEQUENCE [LARGE SCALE GENOMIC DNA]</scope>
    <source>
        <strain evidence="5 6">UFLA 01-765</strain>
    </source>
</reference>
<dbReference type="InterPro" id="IPR001650">
    <property type="entry name" value="Helicase_C-like"/>
</dbReference>
<dbReference type="GO" id="GO:0006289">
    <property type="term" value="P:nucleotide-excision repair"/>
    <property type="evidence" value="ECO:0007669"/>
    <property type="project" value="TreeGrafter"/>
</dbReference>
<dbReference type="PANTHER" id="PTHR47957">
    <property type="entry name" value="ATP-DEPENDENT HELICASE HRQ1"/>
    <property type="match status" value="1"/>
</dbReference>
<feature type="domain" description="Helicase C-terminal" evidence="4">
    <location>
        <begin position="931"/>
        <end position="1086"/>
    </location>
</feature>
<dbReference type="GO" id="GO:0043138">
    <property type="term" value="F:3'-5' DNA helicase activity"/>
    <property type="evidence" value="ECO:0007669"/>
    <property type="project" value="TreeGrafter"/>
</dbReference>
<sequence>MNVFELDRVLVNDYERFSRSFTRIRAEDIRRSVDEIYASGRFWPEPLISINPHFERGDRIDDLVRDGTLHANTGKIFRVAGTPITLHRHQQEAVSKAVSRKSFVVTTGTGSGKSLCFFVPIIDAAVRARAAGEPQRTRAIIVYPMNALANSQMAELKRFIDQSGLDESLRPTFARYTGQESAEERELISRAKPDILLTNFMMLELLMTRQAKLDRAVIENARDLDFIVLDELHTYRGRQGADVAMLVRRVRDRLCANKEPVCIGTSATMASEGSETKRAEVVASIATRLFGTSVSPDAVIDETLQRATDQSIKTDGLKGALIDIVNGEIPAHLDDAALYKHPLAAWIELEIGLLDKQTLSRRAPMTISQASRKLADFTGCDQDVCRRQIETMLTLMSLAEKDRGGSGERAFLAFKLHRFFSGAGRVYATLRAKDRHVTLEGQRFDPDDEEARLYPTFFCRECGQEFHSVVIADDEEGVRRMLPRSIDETPIEDPDADDEAGYFMPIPEADADFSFSGAPEDFPEDWTEPGPNGPQLRRDRRKWIPRALSVEVDGQPGEHGRHGLFISGKFRFCPACGDQPSTRAREINKLASLSAEGRSSATTLLVSSTLRWMNKREHGIPLDKRKLLGFTDNRQDAALQAGNFNDSLFVTLLRAAILAAVRDAGTEGLGEDEFGRRVQAKLGFLAGRDDRRQEWMIAPETKGIHRQDAERALSRVLTYRAWADQKRGWRFTNPNLEELGLISAEYSALDELAEDEEAFASAPTELRNLEPDRRKEALRILFEALRHGLAITAEALEQQTLETTMRSAGQFLREPWSISERENLRSAAALIIVAPKRSETNLRSESLIIRGGPRSRLAKDLNRASIWGERLSGSRYQEVLEALLSAAAEYQLVRRVPTVFDVEGWQLAASAVRLVAGSTRRRKQANPYFLDLYNYLAAALDGDGDGLFGLESREHTAQVDQERREWREWRFRYGTDDQERIAEHREAMRLAMEPDQFLPTLFCSPTMELGVDISALNTVYLRNVPPTPANYAQRSGRAGRSGQAALVVTYCAAQSPHDQYYFSRRDQMVGGIVRPPALDLANRELVEAHLHAVWIAEAGQELSPDIPHVLDLSQPGLPVNKDIAENFSSRSLAERAVEPMRRLLNSIDFELSASEARWASDREEFLASVVANAGTRFSGAFKRWRQLYEGARTQLIEANRKSEMHGLDKQERRDAKIAQAQANEQLALLEKGQATGGSDFYTYRYLATEGFLPGYNFPRLPLYAYVPAVGAGGPKAAYLQRARFLAIAEFGPRSLIYHEGRAYRVYKAKLSPDMRGTTDGKLATTKLYICDACGAAHDHEQDRCHACGARIADVHPIRNILRIDNVETTPAERITANDEDRQRQGFEIQTVFSWPSRDGQIDVTSASLSDQDGPIANIHYAHGALISRINKGLRRRKEKAILGFGIDAATGRWTKTPDDDGDEAEAPDGPVTQRVVPIVQDNKNAALFRPVDAQMGETSITTVQHALTRGIEIAFQLEEGEVLTEPVPSRENRRAILAFEATEGGAGVLGRIVDEPEAIRRVARTALQLMHFQGLDEAIAARDPALLVDVPDANCVKGCYRCLLSYYNQPDQELIDRTDGDAKRMLLRLACSEVRPAPINSTVATGGGSWVSAFKEAGIPSHDADPLKSGKQTLPFVWRSHLVVASDSPVGPEDLAEIEARGFAFVQLPPSPSPSALTELRHLLGVSD</sequence>
<dbReference type="GO" id="GO:0005524">
    <property type="term" value="F:ATP binding"/>
    <property type="evidence" value="ECO:0007669"/>
    <property type="project" value="UniProtKB-KW"/>
</dbReference>
<dbReference type="SUPFAM" id="SSF52540">
    <property type="entry name" value="P-loop containing nucleoside triphosphate hydrolases"/>
    <property type="match status" value="2"/>
</dbReference>
<evidence type="ECO:0000313" key="5">
    <source>
        <dbReference type="EMBL" id="KUM25644.1"/>
    </source>
</evidence>
<dbReference type="Pfam" id="PF00270">
    <property type="entry name" value="DEAD"/>
    <property type="match status" value="1"/>
</dbReference>
<accession>A0A101KRD0</accession>